<name>A0ABV1C332_9FIRM</name>
<proteinExistence type="predicted"/>
<organism evidence="2 3">
    <name type="scientific">Faecalibacterium intestinale</name>
    <dbReference type="NCBI Taxonomy" id="3133155"/>
    <lineage>
        <taxon>Bacteria</taxon>
        <taxon>Bacillati</taxon>
        <taxon>Bacillota</taxon>
        <taxon>Clostridia</taxon>
        <taxon>Eubacteriales</taxon>
        <taxon>Oscillospiraceae</taxon>
        <taxon>Faecalibacterium</taxon>
    </lineage>
</organism>
<protein>
    <recommendedName>
        <fullName evidence="4">SLH domain-containing protein</fullName>
    </recommendedName>
</protein>
<evidence type="ECO:0000313" key="3">
    <source>
        <dbReference type="Proteomes" id="UP001465119"/>
    </source>
</evidence>
<evidence type="ECO:0008006" key="4">
    <source>
        <dbReference type="Google" id="ProtNLM"/>
    </source>
</evidence>
<evidence type="ECO:0000256" key="1">
    <source>
        <dbReference type="SAM" id="SignalP"/>
    </source>
</evidence>
<keyword evidence="3" id="KW-1185">Reference proteome</keyword>
<dbReference type="Proteomes" id="UP001465119">
    <property type="component" value="Unassembled WGS sequence"/>
</dbReference>
<evidence type="ECO:0000313" key="2">
    <source>
        <dbReference type="EMBL" id="MEQ2385193.1"/>
    </source>
</evidence>
<sequence length="725" mass="77087">MKRRWKKFLAGVLSAALALNLAAPLALAGNSTIGAACSVTSVFLYPEYVGRVDGENVSCIQGEVSYDHGLLTFHGDVTLTTVGVADLGTVPLVKALSEKNLRLVANGKVTGRTKGNGIEEAKEIAGGEYDLTYADLGAYLDTKPNGILGGDTGTTITAGTEITLKDFHTGIGGGDVRIDGTVNITGAMFEGATYGIANFTTMNPGSELEIHADRYIRKNCILTYNGGHLLMIVAENGDGNNIVQGRLSIGNDVSRFWYRTDENGAYTEINVKENYENFTAAIGQNQDYLELTDVDPDQPESETYDLWVAGKQVTKTNQSNVLGDGTVSYDPDTHTLTLNNAHLTLGEDAEEGISSCVDSDLTDDMLTITGTASLSDADGIMTVGPLTLDNATLTLTGESGDGVEDAIRAGSQCDKDITIRNSTVTIADSNAEGDFFHYGIRCGKLTVANSTLNVKVGGSAIVADELVASGAGTVITAETDASEEQDYYALELDELTLRDSLDLVEGSVKESKKAKIARPEQAPTYFKVYWVVHPGDEPVNAGMQFPGAIFGSEEEERLFVGWFLEDGTRLEDSPYYMGPGVGHVGNLDRDVTFYGHWRTAESDEGSGDGGDSFGTLLAVGAVVGVAGVVAYQVGTELILDQLLPAGVAVPHTRAELAMLLWNTAGRPAPVALPAFADVADPEMTQAAQWAIEQGYLKARADGSFKPDKGVAKWRVIRGYRAVTEP</sequence>
<feature type="chain" id="PRO_5047418248" description="SLH domain-containing protein" evidence="1">
    <location>
        <begin position="29"/>
        <end position="725"/>
    </location>
</feature>
<accession>A0ABV1C332</accession>
<keyword evidence="1" id="KW-0732">Signal</keyword>
<dbReference type="EMBL" id="JBBMEN010000004">
    <property type="protein sequence ID" value="MEQ2385193.1"/>
    <property type="molecule type" value="Genomic_DNA"/>
</dbReference>
<comment type="caution">
    <text evidence="2">The sequence shown here is derived from an EMBL/GenBank/DDBJ whole genome shotgun (WGS) entry which is preliminary data.</text>
</comment>
<feature type="signal peptide" evidence="1">
    <location>
        <begin position="1"/>
        <end position="28"/>
    </location>
</feature>
<dbReference type="RefSeq" id="WP_349185970.1">
    <property type="nucleotide sequence ID" value="NZ_JBBMEN010000004.1"/>
</dbReference>
<gene>
    <name evidence="2" type="ORF">WMO20_04475</name>
</gene>
<reference evidence="2 3" key="1">
    <citation type="submission" date="2024-03" db="EMBL/GenBank/DDBJ databases">
        <title>Human intestinal bacterial collection.</title>
        <authorList>
            <person name="Pauvert C."/>
            <person name="Hitch T.C.A."/>
            <person name="Clavel T."/>
        </authorList>
    </citation>
    <scope>NUCLEOTIDE SEQUENCE [LARGE SCALE GENOMIC DNA]</scope>
    <source>
        <strain evidence="2 3">CLA-AA-H281</strain>
    </source>
</reference>